<gene>
    <name evidence="3" type="ORF">DDQ50_08865</name>
</gene>
<keyword evidence="4" id="KW-1185">Reference proteome</keyword>
<feature type="compositionally biased region" description="Basic and acidic residues" evidence="1">
    <location>
        <begin position="205"/>
        <end position="233"/>
    </location>
</feature>
<sequence length="268" mass="29007">MSVVGGRIRGMSSPVDLLNERVGALAGLVEGMPWADTAELGELLAGAKDATVLDLAARVGEVVRLADAVAAHIAGEIERRSDRTLEAPLATRLGERNAPAMIASITRVHATRARDWCEVGTRLSRRTALTGEPLPSLHPVVAESVDDGSLGIDASRVILATLRQVEPFTTVEDLAGLERFLVDQAAELPLTDLTKLCRALPDRFNPDGIEPREEAARARADFSHRPPGRDLQQRHPLGHGVLRCRRSGPQRPNASPQGHLHRPRHPWG</sequence>
<name>A0A2V1HN23_9MICO</name>
<reference evidence="3 4" key="1">
    <citation type="submission" date="2018-05" db="EMBL/GenBank/DDBJ databases">
        <title>Amnibacterium sp. M8JJ-5, whole genome shotgun sequence.</title>
        <authorList>
            <person name="Tuo L."/>
        </authorList>
    </citation>
    <scope>NUCLEOTIDE SEQUENCE [LARGE SCALE GENOMIC DNA]</scope>
    <source>
        <strain evidence="3 4">M8JJ-5</strain>
    </source>
</reference>
<proteinExistence type="predicted"/>
<dbReference type="Proteomes" id="UP000244893">
    <property type="component" value="Unassembled WGS sequence"/>
</dbReference>
<comment type="caution">
    <text evidence="3">The sequence shown here is derived from an EMBL/GenBank/DDBJ whole genome shotgun (WGS) entry which is preliminary data.</text>
</comment>
<dbReference type="AlphaFoldDB" id="A0A2V1HN23"/>
<dbReference type="Pfam" id="PF02720">
    <property type="entry name" value="DUF222"/>
    <property type="match status" value="1"/>
</dbReference>
<evidence type="ECO:0000256" key="1">
    <source>
        <dbReference type="SAM" id="MobiDB-lite"/>
    </source>
</evidence>
<feature type="region of interest" description="Disordered" evidence="1">
    <location>
        <begin position="205"/>
        <end position="268"/>
    </location>
</feature>
<protein>
    <recommendedName>
        <fullName evidence="2">DUF222 domain-containing protein</fullName>
    </recommendedName>
</protein>
<evidence type="ECO:0000313" key="4">
    <source>
        <dbReference type="Proteomes" id="UP000244893"/>
    </source>
</evidence>
<evidence type="ECO:0000259" key="2">
    <source>
        <dbReference type="Pfam" id="PF02720"/>
    </source>
</evidence>
<evidence type="ECO:0000313" key="3">
    <source>
        <dbReference type="EMBL" id="PVZ93875.1"/>
    </source>
</evidence>
<feature type="compositionally biased region" description="Basic residues" evidence="1">
    <location>
        <begin position="259"/>
        <end position="268"/>
    </location>
</feature>
<feature type="domain" description="DUF222" evidence="2">
    <location>
        <begin position="67"/>
        <end position="219"/>
    </location>
</feature>
<dbReference type="EMBL" id="QEOP01000002">
    <property type="protein sequence ID" value="PVZ93875.1"/>
    <property type="molecule type" value="Genomic_DNA"/>
</dbReference>
<accession>A0A2V1HN23</accession>
<dbReference type="InterPro" id="IPR003870">
    <property type="entry name" value="DUF222"/>
</dbReference>
<organism evidence="3 4">
    <name type="scientific">Amnibacterium flavum</name>
    <dbReference type="NCBI Taxonomy" id="2173173"/>
    <lineage>
        <taxon>Bacteria</taxon>
        <taxon>Bacillati</taxon>
        <taxon>Actinomycetota</taxon>
        <taxon>Actinomycetes</taxon>
        <taxon>Micrococcales</taxon>
        <taxon>Microbacteriaceae</taxon>
        <taxon>Amnibacterium</taxon>
    </lineage>
</organism>